<dbReference type="PANTHER" id="PTHR13976">
    <property type="entry name" value="HETEROGENEOUS NUCLEAR RIBONUCLEOPROTEIN-RELATED"/>
    <property type="match status" value="1"/>
</dbReference>
<gene>
    <name evidence="6" type="ORF">CHLNCDRAFT_142539</name>
</gene>
<protein>
    <recommendedName>
        <fullName evidence="5">RRM domain-containing protein</fullName>
    </recommendedName>
</protein>
<dbReference type="SMART" id="SM00360">
    <property type="entry name" value="RRM"/>
    <property type="match status" value="3"/>
</dbReference>
<name>E1ZTU6_CHLVA</name>
<feature type="domain" description="RRM" evidence="5">
    <location>
        <begin position="8"/>
        <end position="90"/>
    </location>
</feature>
<evidence type="ECO:0000256" key="1">
    <source>
        <dbReference type="ARBA" id="ARBA00022737"/>
    </source>
</evidence>
<sequence length="515" mass="54514">MTPGDDSKIVVLRGLPTKASKEDVLAFLEGCGPLQQEQIHLVKPGGGRSHAEAFVAFSNMEEAQRACENDKNFFSPKFGERYVRVAIAEDMVPGNLPTLGAAVAAKASRSRRTNQKVESVVKVTGLPHGITPPEVLQLFWGWQAKVTGTYIRSVDHEKRLEAFVEFEVREHATQAVSQRHGTTITMAAGQFSLGMQKATKGEWDAVVAAEQGRDGIVRLKGLPTKATTGDVMAFLDGYRIKLGGVHVQPFSENRHSKIALVVFETAEEATRALEKDRQPFGEAFGDRYCLVQLVCRAEFEQDMRKFQCQLSGNGTSSSSGGTLGTASATLGTGQLSTAAVTSSFASMPTFPACPPGMGMLPQAAAAATGFMPPVLPPIPGGMMLPPGYVTMTAAHALYADNGSGADELAPNGHIRRAEDAPDADGSSGEGSGANDGAAANDHVLRHVAPATAEETDGAAMHMEEEAPERAGGASQYLQPRADSQKESSRLHSPLVPAALLADGVAVPPVKRTRSQ</sequence>
<dbReference type="SUPFAM" id="SSF54928">
    <property type="entry name" value="RNA-binding domain, RBD"/>
    <property type="match status" value="2"/>
</dbReference>
<dbReference type="Gene3D" id="3.30.70.330">
    <property type="match status" value="3"/>
</dbReference>
<dbReference type="KEGG" id="cvr:CHLNCDRAFT_142539"/>
<evidence type="ECO:0000259" key="5">
    <source>
        <dbReference type="PROSITE" id="PS50102"/>
    </source>
</evidence>
<keyword evidence="2 3" id="KW-0694">RNA-binding</keyword>
<evidence type="ECO:0000256" key="3">
    <source>
        <dbReference type="PROSITE-ProRule" id="PRU00176"/>
    </source>
</evidence>
<dbReference type="InterPro" id="IPR000504">
    <property type="entry name" value="RRM_dom"/>
</dbReference>
<organism evidence="7">
    <name type="scientific">Chlorella variabilis</name>
    <name type="common">Green alga</name>
    <dbReference type="NCBI Taxonomy" id="554065"/>
    <lineage>
        <taxon>Eukaryota</taxon>
        <taxon>Viridiplantae</taxon>
        <taxon>Chlorophyta</taxon>
        <taxon>core chlorophytes</taxon>
        <taxon>Trebouxiophyceae</taxon>
        <taxon>Chlorellales</taxon>
        <taxon>Chlorellaceae</taxon>
        <taxon>Chlorella clade</taxon>
        <taxon>Chlorella</taxon>
    </lineage>
</organism>
<reference evidence="6 7" key="1">
    <citation type="journal article" date="2010" name="Plant Cell">
        <title>The Chlorella variabilis NC64A genome reveals adaptation to photosymbiosis, coevolution with viruses, and cryptic sex.</title>
        <authorList>
            <person name="Blanc G."/>
            <person name="Duncan G."/>
            <person name="Agarkova I."/>
            <person name="Borodovsky M."/>
            <person name="Gurnon J."/>
            <person name="Kuo A."/>
            <person name="Lindquist E."/>
            <person name="Lucas S."/>
            <person name="Pangilinan J."/>
            <person name="Polle J."/>
            <person name="Salamov A."/>
            <person name="Terry A."/>
            <person name="Yamada T."/>
            <person name="Dunigan D.D."/>
            <person name="Grigoriev I.V."/>
            <person name="Claverie J.M."/>
            <person name="Van Etten J.L."/>
        </authorList>
    </citation>
    <scope>NUCLEOTIDE SEQUENCE [LARGE SCALE GENOMIC DNA]</scope>
    <source>
        <strain evidence="6 7">NC64A</strain>
    </source>
</reference>
<evidence type="ECO:0000313" key="6">
    <source>
        <dbReference type="EMBL" id="EFN50727.1"/>
    </source>
</evidence>
<keyword evidence="7" id="KW-1185">Reference proteome</keyword>
<dbReference type="Proteomes" id="UP000008141">
    <property type="component" value="Unassembled WGS sequence"/>
</dbReference>
<dbReference type="RefSeq" id="XP_005842839.1">
    <property type="nucleotide sequence ID" value="XM_005842777.1"/>
</dbReference>
<dbReference type="InParanoid" id="E1ZTU6"/>
<evidence type="ECO:0000313" key="7">
    <source>
        <dbReference type="Proteomes" id="UP000008141"/>
    </source>
</evidence>
<dbReference type="InterPro" id="IPR035979">
    <property type="entry name" value="RBD_domain_sf"/>
</dbReference>
<dbReference type="EMBL" id="GL433875">
    <property type="protein sequence ID" value="EFN50727.1"/>
    <property type="molecule type" value="Genomic_DNA"/>
</dbReference>
<evidence type="ECO:0000256" key="4">
    <source>
        <dbReference type="SAM" id="MobiDB-lite"/>
    </source>
</evidence>
<feature type="region of interest" description="Disordered" evidence="4">
    <location>
        <begin position="463"/>
        <end position="494"/>
    </location>
</feature>
<dbReference type="eggNOG" id="KOG1365">
    <property type="taxonomic scope" value="Eukaryota"/>
</dbReference>
<dbReference type="GO" id="GO:0003723">
    <property type="term" value="F:RNA binding"/>
    <property type="evidence" value="ECO:0007669"/>
    <property type="project" value="UniProtKB-UniRule"/>
</dbReference>
<dbReference type="CDD" id="cd12254">
    <property type="entry name" value="RRM_hnRNPH_ESRPs_RBM12_like"/>
    <property type="match status" value="2"/>
</dbReference>
<dbReference type="PROSITE" id="PS50102">
    <property type="entry name" value="RRM"/>
    <property type="match status" value="2"/>
</dbReference>
<dbReference type="InterPro" id="IPR050666">
    <property type="entry name" value="ESRP"/>
</dbReference>
<dbReference type="AlphaFoldDB" id="E1ZTU6"/>
<dbReference type="Pfam" id="PF00076">
    <property type="entry name" value="RRM_1"/>
    <property type="match status" value="2"/>
</dbReference>
<dbReference type="InterPro" id="IPR012677">
    <property type="entry name" value="Nucleotide-bd_a/b_plait_sf"/>
</dbReference>
<feature type="region of interest" description="Disordered" evidence="4">
    <location>
        <begin position="416"/>
        <end position="437"/>
    </location>
</feature>
<dbReference type="OrthoDB" id="431068at2759"/>
<dbReference type="GeneID" id="17350184"/>
<evidence type="ECO:0000256" key="2">
    <source>
        <dbReference type="ARBA" id="ARBA00022884"/>
    </source>
</evidence>
<keyword evidence="1" id="KW-0677">Repeat</keyword>
<proteinExistence type="predicted"/>
<accession>E1ZTU6</accession>
<feature type="domain" description="RRM" evidence="5">
    <location>
        <begin position="119"/>
        <end position="200"/>
    </location>
</feature>